<evidence type="ECO:0000313" key="4">
    <source>
        <dbReference type="Proteomes" id="UP000185783"/>
    </source>
</evidence>
<dbReference type="InterPro" id="IPR001296">
    <property type="entry name" value="Glyco_trans_1"/>
</dbReference>
<dbReference type="Pfam" id="PF13439">
    <property type="entry name" value="Glyco_transf_4"/>
    <property type="match status" value="1"/>
</dbReference>
<evidence type="ECO:0000259" key="2">
    <source>
        <dbReference type="Pfam" id="PF13439"/>
    </source>
</evidence>
<feature type="domain" description="Glycosyltransferase subfamily 4-like N-terminal" evidence="2">
    <location>
        <begin position="78"/>
        <end position="164"/>
    </location>
</feature>
<dbReference type="AlphaFoldDB" id="A0A1U7JJ50"/>
<dbReference type="EMBL" id="LVVZ01000011">
    <property type="protein sequence ID" value="OKL44773.1"/>
    <property type="molecule type" value="Genomic_DNA"/>
</dbReference>
<gene>
    <name evidence="3" type="ORF">A3843_06750</name>
</gene>
<accession>A0A1U7JJ50</accession>
<evidence type="ECO:0000313" key="3">
    <source>
        <dbReference type="EMBL" id="OKL44773.1"/>
    </source>
</evidence>
<reference evidence="3 4" key="1">
    <citation type="submission" date="2016-03" db="EMBL/GenBank/DDBJ databases">
        <title>Genome sequence of Nesiotobacter sp. nov., a moderately halophilic alphaproteobacterium isolated from the Yellow Sea, China.</title>
        <authorList>
            <person name="Zhang G."/>
            <person name="Zhang R."/>
        </authorList>
    </citation>
    <scope>NUCLEOTIDE SEQUENCE [LARGE SCALE GENOMIC DNA]</scope>
    <source>
        <strain evidence="3 4">WB1-6</strain>
    </source>
</reference>
<name>A0A1U7JJ50_9HYPH</name>
<dbReference type="STRING" id="197461.A3843_06750"/>
<dbReference type="RefSeq" id="WP_028481962.1">
    <property type="nucleotide sequence ID" value="NZ_LVVZ01000011.1"/>
</dbReference>
<feature type="domain" description="Glycosyl transferase family 1" evidence="1">
    <location>
        <begin position="171"/>
        <end position="328"/>
    </location>
</feature>
<dbReference type="InterPro" id="IPR028098">
    <property type="entry name" value="Glyco_trans_4-like_N"/>
</dbReference>
<protein>
    <submittedName>
        <fullName evidence="3">Uncharacterized protein</fullName>
    </submittedName>
</protein>
<organism evidence="3 4">
    <name type="scientific">Pseudovibrio exalbescens</name>
    <dbReference type="NCBI Taxonomy" id="197461"/>
    <lineage>
        <taxon>Bacteria</taxon>
        <taxon>Pseudomonadati</taxon>
        <taxon>Pseudomonadota</taxon>
        <taxon>Alphaproteobacteria</taxon>
        <taxon>Hyphomicrobiales</taxon>
        <taxon>Stappiaceae</taxon>
        <taxon>Pseudovibrio</taxon>
    </lineage>
</organism>
<keyword evidence="4" id="KW-1185">Reference proteome</keyword>
<comment type="caution">
    <text evidence="3">The sequence shown here is derived from an EMBL/GenBank/DDBJ whole genome shotgun (WGS) entry which is preliminary data.</text>
</comment>
<dbReference type="PANTHER" id="PTHR12526">
    <property type="entry name" value="GLYCOSYLTRANSFERASE"/>
    <property type="match status" value="1"/>
</dbReference>
<dbReference type="Pfam" id="PF00534">
    <property type="entry name" value="Glycos_transf_1"/>
    <property type="match status" value="1"/>
</dbReference>
<evidence type="ECO:0000259" key="1">
    <source>
        <dbReference type="Pfam" id="PF00534"/>
    </source>
</evidence>
<dbReference type="Gene3D" id="3.40.50.2000">
    <property type="entry name" value="Glycogen Phosphorylase B"/>
    <property type="match status" value="2"/>
</dbReference>
<dbReference type="Proteomes" id="UP000185783">
    <property type="component" value="Unassembled WGS sequence"/>
</dbReference>
<proteinExistence type="predicted"/>
<sequence>MKVAIVLPRGMVFSENGATSIDLVVKDQIESTRCSVDSYVLGSKTEKPFTGFDFRSVVGHTQKLLNSGFEEHISMDLPDVIVVHQYPQTAAYLAKKFPAIPVVLYRHGLLRKNRNVLSRLVKQRLFIPLRKIIFVSDFIRESFLNEFPQLSNKCETLFNSVDTTVWRPAVGKLNTISFAGRAREDKGILELVAAFLDLQKKDWTLTLALAVQTEEEKAFLRKLIRYISDEHQIQLRINLKSHEVREVFASSRIACLPSIVKEGFPRAVVEAMSCGCATISTNSGGTPEAVGDAGILLEDANPITIKEALSKLIGQPSDAVLWGARAREHAVSKLDKRSHTTKYLSILDSV</sequence>
<dbReference type="CDD" id="cd03801">
    <property type="entry name" value="GT4_PimA-like"/>
    <property type="match status" value="1"/>
</dbReference>
<dbReference type="SUPFAM" id="SSF53756">
    <property type="entry name" value="UDP-Glycosyltransferase/glycogen phosphorylase"/>
    <property type="match status" value="1"/>
</dbReference>
<dbReference type="GO" id="GO:0016757">
    <property type="term" value="F:glycosyltransferase activity"/>
    <property type="evidence" value="ECO:0007669"/>
    <property type="project" value="InterPro"/>
</dbReference>